<keyword evidence="10" id="KW-0718">Serine biosynthesis</keyword>
<evidence type="ECO:0000256" key="10">
    <source>
        <dbReference type="ARBA" id="ARBA00023299"/>
    </source>
</evidence>
<evidence type="ECO:0000313" key="15">
    <source>
        <dbReference type="Proteomes" id="UP001062901"/>
    </source>
</evidence>
<dbReference type="InterPro" id="IPR050582">
    <property type="entry name" value="HAD-like_SerB"/>
</dbReference>
<evidence type="ECO:0000313" key="14">
    <source>
        <dbReference type="EMBL" id="GBQ05215.1"/>
    </source>
</evidence>
<dbReference type="Proteomes" id="UP001062901">
    <property type="component" value="Unassembled WGS sequence"/>
</dbReference>
<organism evidence="14 15">
    <name type="scientific">Saccharibacter floricola DSM 15669</name>
    <dbReference type="NCBI Taxonomy" id="1123227"/>
    <lineage>
        <taxon>Bacteria</taxon>
        <taxon>Pseudomonadati</taxon>
        <taxon>Pseudomonadota</taxon>
        <taxon>Alphaproteobacteria</taxon>
        <taxon>Acetobacterales</taxon>
        <taxon>Acetobacteraceae</taxon>
        <taxon>Saccharibacter</taxon>
    </lineage>
</organism>
<dbReference type="Pfam" id="PF12710">
    <property type="entry name" value="HAD"/>
    <property type="match status" value="1"/>
</dbReference>
<evidence type="ECO:0000256" key="7">
    <source>
        <dbReference type="ARBA" id="ARBA00022723"/>
    </source>
</evidence>
<evidence type="ECO:0000256" key="12">
    <source>
        <dbReference type="ARBA" id="ARBA00048138"/>
    </source>
</evidence>
<dbReference type="SUPFAM" id="SSF56784">
    <property type="entry name" value="HAD-like"/>
    <property type="match status" value="1"/>
</dbReference>
<dbReference type="InterPro" id="IPR036412">
    <property type="entry name" value="HAD-like_sf"/>
</dbReference>
<keyword evidence="15" id="KW-1185">Reference proteome</keyword>
<dbReference type="EMBL" id="BAQD01000003">
    <property type="protein sequence ID" value="GBQ05215.1"/>
    <property type="molecule type" value="Genomic_DNA"/>
</dbReference>
<evidence type="ECO:0000256" key="6">
    <source>
        <dbReference type="ARBA" id="ARBA00022605"/>
    </source>
</evidence>
<proteinExistence type="inferred from homology"/>
<dbReference type="EC" id="3.1.3.3" evidence="4"/>
<evidence type="ECO:0000256" key="3">
    <source>
        <dbReference type="ARBA" id="ARBA00009184"/>
    </source>
</evidence>
<dbReference type="SFLD" id="SFLDG01137">
    <property type="entry name" value="C1.6.1:_Phosphoserine_Phosphat"/>
    <property type="match status" value="1"/>
</dbReference>
<reference evidence="14" key="1">
    <citation type="submission" date="2013-04" db="EMBL/GenBank/DDBJ databases">
        <title>The genome sequencing project of 58 acetic acid bacteria.</title>
        <authorList>
            <person name="Okamoto-Kainuma A."/>
            <person name="Ishikawa M."/>
            <person name="Umino S."/>
            <person name="Koizumi Y."/>
            <person name="Shiwa Y."/>
            <person name="Yoshikawa H."/>
            <person name="Matsutani M."/>
            <person name="Matsushita K."/>
        </authorList>
    </citation>
    <scope>NUCLEOTIDE SEQUENCE</scope>
    <source>
        <strain evidence="14">DSM 15669</strain>
    </source>
</reference>
<dbReference type="PANTHER" id="PTHR43344">
    <property type="entry name" value="PHOSPHOSERINE PHOSPHATASE"/>
    <property type="match status" value="1"/>
</dbReference>
<dbReference type="SFLD" id="SFLDG01136">
    <property type="entry name" value="C1.6:_Phosphoserine_Phosphatas"/>
    <property type="match status" value="1"/>
</dbReference>
<protein>
    <recommendedName>
        <fullName evidence="5">Phosphoserine phosphatase</fullName>
        <ecNumber evidence="4">3.1.3.3</ecNumber>
    </recommendedName>
    <alternativeName>
        <fullName evidence="11">O-phosphoserine phosphohydrolase</fullName>
    </alternativeName>
</protein>
<dbReference type="Gene3D" id="3.40.50.1000">
    <property type="entry name" value="HAD superfamily/HAD-like"/>
    <property type="match status" value="1"/>
</dbReference>
<dbReference type="NCBIfam" id="TIGR01488">
    <property type="entry name" value="HAD-SF-IB"/>
    <property type="match status" value="1"/>
</dbReference>
<comment type="caution">
    <text evidence="14">The sequence shown here is derived from an EMBL/GenBank/DDBJ whole genome shotgun (WGS) entry which is preliminary data.</text>
</comment>
<evidence type="ECO:0000256" key="8">
    <source>
        <dbReference type="ARBA" id="ARBA00022801"/>
    </source>
</evidence>
<keyword evidence="7" id="KW-0479">Metal-binding</keyword>
<name>A0ABQ0NWN9_9PROT</name>
<comment type="catalytic activity">
    <reaction evidence="13">
        <text>O-phospho-D-serine + H2O = D-serine + phosphate</text>
        <dbReference type="Rhea" id="RHEA:24873"/>
        <dbReference type="ChEBI" id="CHEBI:15377"/>
        <dbReference type="ChEBI" id="CHEBI:35247"/>
        <dbReference type="ChEBI" id="CHEBI:43474"/>
        <dbReference type="ChEBI" id="CHEBI:58680"/>
        <dbReference type="EC" id="3.1.3.3"/>
    </reaction>
</comment>
<keyword evidence="6" id="KW-0028">Amino-acid biosynthesis</keyword>
<evidence type="ECO:0000256" key="9">
    <source>
        <dbReference type="ARBA" id="ARBA00022842"/>
    </source>
</evidence>
<comment type="catalytic activity">
    <reaction evidence="12">
        <text>O-phospho-L-serine + H2O = L-serine + phosphate</text>
        <dbReference type="Rhea" id="RHEA:21208"/>
        <dbReference type="ChEBI" id="CHEBI:15377"/>
        <dbReference type="ChEBI" id="CHEBI:33384"/>
        <dbReference type="ChEBI" id="CHEBI:43474"/>
        <dbReference type="ChEBI" id="CHEBI:57524"/>
        <dbReference type="EC" id="3.1.3.3"/>
    </reaction>
</comment>
<dbReference type="InterPro" id="IPR023214">
    <property type="entry name" value="HAD_sf"/>
</dbReference>
<comment type="pathway">
    <text evidence="2">Amino-acid biosynthesis; L-serine biosynthesis; L-serine from 3-phospho-D-glycerate: step 3/3.</text>
</comment>
<dbReference type="SFLD" id="SFLDS00003">
    <property type="entry name" value="Haloacid_Dehalogenase"/>
    <property type="match status" value="1"/>
</dbReference>
<keyword evidence="8" id="KW-0378">Hydrolase</keyword>
<dbReference type="PANTHER" id="PTHR43344:SF2">
    <property type="entry name" value="PHOSPHOSERINE PHOSPHATASE"/>
    <property type="match status" value="1"/>
</dbReference>
<evidence type="ECO:0000256" key="1">
    <source>
        <dbReference type="ARBA" id="ARBA00001946"/>
    </source>
</evidence>
<evidence type="ECO:0000256" key="4">
    <source>
        <dbReference type="ARBA" id="ARBA00012640"/>
    </source>
</evidence>
<evidence type="ECO:0000256" key="13">
    <source>
        <dbReference type="ARBA" id="ARBA00048523"/>
    </source>
</evidence>
<dbReference type="InterPro" id="IPR004469">
    <property type="entry name" value="PSP"/>
</dbReference>
<evidence type="ECO:0000256" key="2">
    <source>
        <dbReference type="ARBA" id="ARBA00005135"/>
    </source>
</evidence>
<keyword evidence="9" id="KW-0460">Magnesium</keyword>
<comment type="cofactor">
    <cofactor evidence="1">
        <name>Mg(2+)</name>
        <dbReference type="ChEBI" id="CHEBI:18420"/>
    </cofactor>
</comment>
<dbReference type="PRINTS" id="PR00119">
    <property type="entry name" value="CATATPASE"/>
</dbReference>
<dbReference type="RefSeq" id="WP_018979910.1">
    <property type="nucleotide sequence ID" value="NZ_BAQD01000003.1"/>
</dbReference>
<sequence>MSLPYVLTLVANRKHGTLSNEAIDIARNLVKGEAPVTLSEGEAVDIPCPTPEAGAPTPETIRATLSPFKVDAILNKNRGRRKAVLISDMDSTTFAGETLDELAKRTGTGDKIADITNRAMNGEMDFATSLRERTIVLAGQPESLLDEVLHVLDLSDGVRELVQTMKANGARTALISGGFDWFTARAAPLCGFDEHYGNDLEIKNGVITGQLLGPILGPDEKKTHLERLCAERGVKLQASITTGDGANDIPMLSAAGMGIAYHAKPNVRKTIERQVNFCGMRAHLFAQGYPASAIIGGEKN</sequence>
<evidence type="ECO:0000256" key="11">
    <source>
        <dbReference type="ARBA" id="ARBA00031693"/>
    </source>
</evidence>
<dbReference type="SFLD" id="SFLDF00029">
    <property type="entry name" value="phosphoserine_phosphatase"/>
    <property type="match status" value="1"/>
</dbReference>
<evidence type="ECO:0000256" key="5">
    <source>
        <dbReference type="ARBA" id="ARBA00015196"/>
    </source>
</evidence>
<accession>A0ABQ0NWN9</accession>
<comment type="similarity">
    <text evidence="3">Belongs to the HAD-like hydrolase superfamily. SerB family.</text>
</comment>
<gene>
    <name evidence="14" type="ORF">AA15669_0362</name>
</gene>
<dbReference type="NCBIfam" id="TIGR00338">
    <property type="entry name" value="serB"/>
    <property type="match status" value="1"/>
</dbReference>